<dbReference type="EMBL" id="OBQC01000018">
    <property type="protein sequence ID" value="SOC43991.1"/>
    <property type="molecule type" value="Genomic_DNA"/>
</dbReference>
<keyword evidence="1" id="KW-0812">Transmembrane</keyword>
<feature type="domain" description="CAAX prenyl protease 2/Lysostaphin resistance protein A-like" evidence="2">
    <location>
        <begin position="140"/>
        <end position="251"/>
    </location>
</feature>
<keyword evidence="1" id="KW-1133">Transmembrane helix</keyword>
<feature type="transmembrane region" description="Helical" evidence="1">
    <location>
        <begin position="49"/>
        <end position="76"/>
    </location>
</feature>
<sequence length="264" mass="29288">MKLKLDFKIALLLAVICFIGGLLIIPYSFNALQSLLPAEFEKAIASITMPFPILMLVSALQVGIVTLILAFIGLKVARKAGFSIAILDALFNKEKILIDKAGMLLAIVFGAITAFTLSGGDYFYFQYKIEAIAQTEQKFSLIGLAAGALYGGVFEEVLLRLLFMSIVIWIFLIITRKTFGTLNPAFFWFAIILAAVLFAVGHLPATEVYFGELNSTLIVRSLLLNGIGGIFFGYLYWKKGLEYAIVAHMFSHIWLQIVFIPIFY</sequence>
<dbReference type="RefSeq" id="WP_097150984.1">
    <property type="nucleotide sequence ID" value="NZ_OBQC01000018.1"/>
</dbReference>
<proteinExistence type="predicted"/>
<feature type="transmembrane region" description="Helical" evidence="1">
    <location>
        <begin position="97"/>
        <end position="117"/>
    </location>
</feature>
<feature type="transmembrane region" description="Helical" evidence="1">
    <location>
        <begin position="186"/>
        <end position="205"/>
    </location>
</feature>
<evidence type="ECO:0000256" key="1">
    <source>
        <dbReference type="SAM" id="Phobius"/>
    </source>
</evidence>
<organism evidence="3 4">
    <name type="scientific">Ureibacillus acetophenoni</name>
    <dbReference type="NCBI Taxonomy" id="614649"/>
    <lineage>
        <taxon>Bacteria</taxon>
        <taxon>Bacillati</taxon>
        <taxon>Bacillota</taxon>
        <taxon>Bacilli</taxon>
        <taxon>Bacillales</taxon>
        <taxon>Caryophanaceae</taxon>
        <taxon>Ureibacillus</taxon>
    </lineage>
</organism>
<evidence type="ECO:0000313" key="3">
    <source>
        <dbReference type="EMBL" id="SOC43991.1"/>
    </source>
</evidence>
<accession>A0A285UUS4</accession>
<dbReference type="AlphaFoldDB" id="A0A285UUS4"/>
<keyword evidence="3" id="KW-0645">Protease</keyword>
<dbReference type="OrthoDB" id="378663at2"/>
<feature type="transmembrane region" description="Helical" evidence="1">
    <location>
        <begin position="157"/>
        <end position="174"/>
    </location>
</feature>
<dbReference type="GO" id="GO:0080120">
    <property type="term" value="P:CAAX-box protein maturation"/>
    <property type="evidence" value="ECO:0007669"/>
    <property type="project" value="UniProtKB-ARBA"/>
</dbReference>
<feature type="transmembrane region" description="Helical" evidence="1">
    <location>
        <begin position="244"/>
        <end position="263"/>
    </location>
</feature>
<keyword evidence="1" id="KW-0472">Membrane</keyword>
<feature type="transmembrane region" description="Helical" evidence="1">
    <location>
        <begin position="9"/>
        <end position="29"/>
    </location>
</feature>
<keyword evidence="3" id="KW-0378">Hydrolase</keyword>
<dbReference type="InterPro" id="IPR003675">
    <property type="entry name" value="Rce1/LyrA-like_dom"/>
</dbReference>
<keyword evidence="4" id="KW-1185">Reference proteome</keyword>
<reference evidence="4" key="1">
    <citation type="submission" date="2017-08" db="EMBL/GenBank/DDBJ databases">
        <authorList>
            <person name="Varghese N."/>
            <person name="Submissions S."/>
        </authorList>
    </citation>
    <scope>NUCLEOTIDE SEQUENCE [LARGE SCALE GENOMIC DNA]</scope>
    <source>
        <strain evidence="4">JC23</strain>
    </source>
</reference>
<dbReference type="Proteomes" id="UP000219252">
    <property type="component" value="Unassembled WGS sequence"/>
</dbReference>
<dbReference type="Pfam" id="PF02517">
    <property type="entry name" value="Rce1-like"/>
    <property type="match status" value="1"/>
</dbReference>
<evidence type="ECO:0000259" key="2">
    <source>
        <dbReference type="Pfam" id="PF02517"/>
    </source>
</evidence>
<gene>
    <name evidence="3" type="ORF">SAMN05877842_11847</name>
</gene>
<protein>
    <submittedName>
        <fullName evidence="3">CAAX prenyl protease-like protein</fullName>
    </submittedName>
</protein>
<evidence type="ECO:0000313" key="4">
    <source>
        <dbReference type="Proteomes" id="UP000219252"/>
    </source>
</evidence>
<name>A0A285UUS4_9BACL</name>
<dbReference type="GO" id="GO:0004175">
    <property type="term" value="F:endopeptidase activity"/>
    <property type="evidence" value="ECO:0007669"/>
    <property type="project" value="UniProtKB-ARBA"/>
</dbReference>
<dbReference type="GO" id="GO:0006508">
    <property type="term" value="P:proteolysis"/>
    <property type="evidence" value="ECO:0007669"/>
    <property type="project" value="UniProtKB-KW"/>
</dbReference>
<feature type="transmembrane region" description="Helical" evidence="1">
    <location>
        <begin position="217"/>
        <end position="237"/>
    </location>
</feature>